<reference evidence="6 7" key="1">
    <citation type="submission" date="2017-08" db="EMBL/GenBank/DDBJ databases">
        <title>Acidophilic green algal genome provides insights into adaptation to an acidic environment.</title>
        <authorList>
            <person name="Hirooka S."/>
            <person name="Hirose Y."/>
            <person name="Kanesaki Y."/>
            <person name="Higuchi S."/>
            <person name="Fujiwara T."/>
            <person name="Onuma R."/>
            <person name="Era A."/>
            <person name="Ohbayashi R."/>
            <person name="Uzuka A."/>
            <person name="Nozaki H."/>
            <person name="Yoshikawa H."/>
            <person name="Miyagishima S.Y."/>
        </authorList>
    </citation>
    <scope>NUCLEOTIDE SEQUENCE [LARGE SCALE GENOMIC DNA]</scope>
    <source>
        <strain evidence="6 7">NIES-2499</strain>
    </source>
</reference>
<comment type="similarity">
    <text evidence="3">Belongs to the AAA ATPase family.</text>
</comment>
<dbReference type="InterPro" id="IPR041569">
    <property type="entry name" value="AAA_lid_3"/>
</dbReference>
<dbReference type="InterPro" id="IPR003960">
    <property type="entry name" value="ATPase_AAA_CS"/>
</dbReference>
<feature type="region of interest" description="Disordered" evidence="4">
    <location>
        <begin position="1"/>
        <end position="38"/>
    </location>
</feature>
<dbReference type="Proteomes" id="UP000232323">
    <property type="component" value="Unassembled WGS sequence"/>
</dbReference>
<organism evidence="6 7">
    <name type="scientific">Chlamydomonas eustigma</name>
    <dbReference type="NCBI Taxonomy" id="1157962"/>
    <lineage>
        <taxon>Eukaryota</taxon>
        <taxon>Viridiplantae</taxon>
        <taxon>Chlorophyta</taxon>
        <taxon>core chlorophytes</taxon>
        <taxon>Chlorophyceae</taxon>
        <taxon>CS clade</taxon>
        <taxon>Chlamydomonadales</taxon>
        <taxon>Chlamydomonadaceae</taxon>
        <taxon>Chlamydomonas</taxon>
    </lineage>
</organism>
<evidence type="ECO:0000313" key="7">
    <source>
        <dbReference type="Proteomes" id="UP000232323"/>
    </source>
</evidence>
<dbReference type="FunFam" id="1.10.8.60:FF:000038">
    <property type="entry name" value="spermatogenesis-associated protein 5-like protein 1"/>
    <property type="match status" value="1"/>
</dbReference>
<dbReference type="OrthoDB" id="5421at2759"/>
<dbReference type="Gene3D" id="1.10.8.60">
    <property type="match status" value="2"/>
</dbReference>
<sequence length="681" mass="72867">MMTSLIGSPLLDTQARQDDAPCPEDYTPAPTTSEPTPGVLTVDSIVIQLNTLGLREDHPHNEDSEPNLTTKPTIVPHVNREDEQKGNKSTTSRVAGQEEALQALRELIGWPMLYNREGSVLGVNWPRGVLLHGPPGCGKTLLVSSVAEEYGAVLHSITAADVIGSYVGESERRLRELFEAAQADAEAGHAVVVFLDEADALCPKRDGSRQHEARVVAQLLTLLDGADTKTKSPSFPTPAICYTNAAGSQGHGPQGGYLVVIAATNRPNALDPALRRPGRLDREVMVSVPSALGREQILRIHTSGLTLSPDLDLSKVAESCHGYSGADLAALAREAAMHALTASAENVLTGQAWMSDTAQKQMQGASYVAAQQDSATSIGILSAADFAVAMRKVGPSIARGAAVEVSPVRWDEVGGLEEVKRRLQQAVEWPLQHPEAFKRLGLQPPRGVLLYGPPGCSKTSLARAAATASRATLLPLSCAQLFSMYAGEGEGMLRDVFKRARLAAPSIIFLDEVDAVAVKRSESASDTSDSSSLRLLSTLLTEMDGMELATGVLVLAATNRPHAIDTALMRPGRLDVQLYVPPPDTAGRLEVLKVLTKNMPLDREVDLKEISERTQGYSGADLAGLCREAAIYALRENLESASFLARRHFDSAVSAGKPSLTGAILQQYEAWNISRGKNRIN</sequence>
<dbReference type="Pfam" id="PF00004">
    <property type="entry name" value="AAA"/>
    <property type="match status" value="2"/>
</dbReference>
<feature type="domain" description="AAA+ ATPase" evidence="5">
    <location>
        <begin position="444"/>
        <end position="584"/>
    </location>
</feature>
<dbReference type="STRING" id="1157962.A0A250WQE9"/>
<dbReference type="EMBL" id="BEGY01000002">
    <property type="protein sequence ID" value="GAX73043.1"/>
    <property type="molecule type" value="Genomic_DNA"/>
</dbReference>
<dbReference type="PANTHER" id="PTHR23077:SF117">
    <property type="entry name" value="AAA+ ATPASE DOMAIN-CONTAINING PROTEIN"/>
    <property type="match status" value="1"/>
</dbReference>
<dbReference type="SMART" id="SM00382">
    <property type="entry name" value="AAA"/>
    <property type="match status" value="2"/>
</dbReference>
<dbReference type="PANTHER" id="PTHR23077">
    <property type="entry name" value="AAA-FAMILY ATPASE"/>
    <property type="match status" value="1"/>
</dbReference>
<dbReference type="GO" id="GO:0005524">
    <property type="term" value="F:ATP binding"/>
    <property type="evidence" value="ECO:0007669"/>
    <property type="project" value="UniProtKB-KW"/>
</dbReference>
<gene>
    <name evidence="6" type="ORF">CEUSTIGMA_g496.t1</name>
</gene>
<evidence type="ECO:0000256" key="3">
    <source>
        <dbReference type="RuleBase" id="RU003651"/>
    </source>
</evidence>
<evidence type="ECO:0000256" key="2">
    <source>
        <dbReference type="ARBA" id="ARBA00022840"/>
    </source>
</evidence>
<evidence type="ECO:0000256" key="1">
    <source>
        <dbReference type="ARBA" id="ARBA00022741"/>
    </source>
</evidence>
<protein>
    <recommendedName>
        <fullName evidence="5">AAA+ ATPase domain-containing protein</fullName>
    </recommendedName>
</protein>
<feature type="domain" description="AAA+ ATPase" evidence="5">
    <location>
        <begin position="125"/>
        <end position="290"/>
    </location>
</feature>
<dbReference type="SUPFAM" id="SSF52540">
    <property type="entry name" value="P-loop containing nucleoside triphosphate hydrolases"/>
    <property type="match status" value="2"/>
</dbReference>
<dbReference type="AlphaFoldDB" id="A0A250WQE9"/>
<dbReference type="PROSITE" id="PS00674">
    <property type="entry name" value="AAA"/>
    <property type="match status" value="2"/>
</dbReference>
<dbReference type="FunFam" id="3.40.50.300:FF:001107">
    <property type="entry name" value="Cell division control protein 48-B-like protein"/>
    <property type="match status" value="1"/>
</dbReference>
<keyword evidence="2 3" id="KW-0067">ATP-binding</keyword>
<name>A0A250WQE9_9CHLO</name>
<dbReference type="InterPro" id="IPR003959">
    <property type="entry name" value="ATPase_AAA_core"/>
</dbReference>
<proteinExistence type="inferred from homology"/>
<evidence type="ECO:0000256" key="4">
    <source>
        <dbReference type="SAM" id="MobiDB-lite"/>
    </source>
</evidence>
<dbReference type="Gene3D" id="3.40.50.300">
    <property type="entry name" value="P-loop containing nucleotide triphosphate hydrolases"/>
    <property type="match status" value="2"/>
</dbReference>
<dbReference type="GO" id="GO:0016887">
    <property type="term" value="F:ATP hydrolysis activity"/>
    <property type="evidence" value="ECO:0007669"/>
    <property type="project" value="InterPro"/>
</dbReference>
<comment type="caution">
    <text evidence="6">The sequence shown here is derived from an EMBL/GenBank/DDBJ whole genome shotgun (WGS) entry which is preliminary data.</text>
</comment>
<keyword evidence="1 3" id="KW-0547">Nucleotide-binding</keyword>
<dbReference type="InterPro" id="IPR003593">
    <property type="entry name" value="AAA+_ATPase"/>
</dbReference>
<dbReference type="InterPro" id="IPR027417">
    <property type="entry name" value="P-loop_NTPase"/>
</dbReference>
<dbReference type="InterPro" id="IPR050168">
    <property type="entry name" value="AAA_ATPase_domain"/>
</dbReference>
<dbReference type="Pfam" id="PF17862">
    <property type="entry name" value="AAA_lid_3"/>
    <property type="match status" value="2"/>
</dbReference>
<evidence type="ECO:0000313" key="6">
    <source>
        <dbReference type="EMBL" id="GAX73043.1"/>
    </source>
</evidence>
<keyword evidence="7" id="KW-1185">Reference proteome</keyword>
<accession>A0A250WQE9</accession>
<evidence type="ECO:0000259" key="5">
    <source>
        <dbReference type="SMART" id="SM00382"/>
    </source>
</evidence>